<dbReference type="Gene3D" id="1.20.120.1760">
    <property type="match status" value="1"/>
</dbReference>
<feature type="region of interest" description="Disordered" evidence="13">
    <location>
        <begin position="1"/>
        <end position="22"/>
    </location>
</feature>
<dbReference type="InterPro" id="IPR048254">
    <property type="entry name" value="CDP_ALCOHOL_P_TRANSF_CS"/>
</dbReference>
<evidence type="ECO:0000256" key="4">
    <source>
        <dbReference type="ARBA" id="ARBA00022679"/>
    </source>
</evidence>
<keyword evidence="10" id="KW-1208">Phospholipid metabolism</keyword>
<evidence type="ECO:0000313" key="15">
    <source>
        <dbReference type="EMBL" id="SFE88494.1"/>
    </source>
</evidence>
<dbReference type="GO" id="GO:0046474">
    <property type="term" value="P:glycerophospholipid biosynthetic process"/>
    <property type="evidence" value="ECO:0007669"/>
    <property type="project" value="TreeGrafter"/>
</dbReference>
<feature type="transmembrane region" description="Helical" evidence="14">
    <location>
        <begin position="176"/>
        <end position="198"/>
    </location>
</feature>
<comment type="similarity">
    <text evidence="2 12">Belongs to the CDP-alcohol phosphatidyltransferase class-I family.</text>
</comment>
<evidence type="ECO:0000256" key="7">
    <source>
        <dbReference type="ARBA" id="ARBA00023098"/>
    </source>
</evidence>
<dbReference type="NCBIfam" id="TIGR00560">
    <property type="entry name" value="pgsA"/>
    <property type="match status" value="1"/>
</dbReference>
<keyword evidence="6 14" id="KW-1133">Transmembrane helix</keyword>
<evidence type="ECO:0000256" key="2">
    <source>
        <dbReference type="ARBA" id="ARBA00010441"/>
    </source>
</evidence>
<evidence type="ECO:0000256" key="12">
    <source>
        <dbReference type="RuleBase" id="RU003750"/>
    </source>
</evidence>
<comment type="subcellular location">
    <subcellularLocation>
        <location evidence="1">Membrane</location>
        <topology evidence="1">Multi-pass membrane protein</topology>
    </subcellularLocation>
</comment>
<dbReference type="STRING" id="285351.SAMN04488035_0915"/>
<feature type="transmembrane region" description="Helical" evidence="14">
    <location>
        <begin position="100"/>
        <end position="118"/>
    </location>
</feature>
<keyword evidence="3" id="KW-0444">Lipid biosynthesis</keyword>
<evidence type="ECO:0000256" key="8">
    <source>
        <dbReference type="ARBA" id="ARBA00023136"/>
    </source>
</evidence>
<dbReference type="PANTHER" id="PTHR14269:SF52">
    <property type="entry name" value="PHOSPHATIDYLGLYCEROPHOSPHATE SYNTHASE-RELATED"/>
    <property type="match status" value="1"/>
</dbReference>
<dbReference type="InterPro" id="IPR000462">
    <property type="entry name" value="CDP-OH_P_trans"/>
</dbReference>
<keyword evidence="8 14" id="KW-0472">Membrane</keyword>
<dbReference type="GO" id="GO:0008444">
    <property type="term" value="F:CDP-diacylglycerol-glycerol-3-phosphate 3-phosphatidyltransferase activity"/>
    <property type="evidence" value="ECO:0007669"/>
    <property type="project" value="UniProtKB-UniRule"/>
</dbReference>
<keyword evidence="4 12" id="KW-0808">Transferase</keyword>
<sequence length="211" mass="22891">MTTSDPAPEPLEGDVPSLPVAPPPSPWNSANLVTMARIALVPFFAWALLVEDGTDARWRWVAVGVFVLAAGTDKVDGYLARRYGLITDLGKLLDPIADKLLIGTALVGLSLVGELWWWVTVVVLVRELGITAMRFFLLRYVVLPASRGGKLKTLMQSVALGLMLTPLWLLPEPITWLAYAAMAAAVAVTLVTGVDYVVQAVRLRRSARTEA</sequence>
<protein>
    <recommendedName>
        <fullName evidence="11">CDP-diacylglycerol--glycerol-3-phosphate 3-phosphatidyltransferase</fullName>
        <ecNumber evidence="11">2.7.8.5</ecNumber>
    </recommendedName>
</protein>
<evidence type="ECO:0000256" key="9">
    <source>
        <dbReference type="ARBA" id="ARBA00023209"/>
    </source>
</evidence>
<organism evidence="15 16">
    <name type="scientific">Flavimobilis marinus</name>
    <dbReference type="NCBI Taxonomy" id="285351"/>
    <lineage>
        <taxon>Bacteria</taxon>
        <taxon>Bacillati</taxon>
        <taxon>Actinomycetota</taxon>
        <taxon>Actinomycetes</taxon>
        <taxon>Micrococcales</taxon>
        <taxon>Jonesiaceae</taxon>
        <taxon>Flavimobilis</taxon>
    </lineage>
</organism>
<accession>A0A1I2E696</accession>
<dbReference type="RefSeq" id="WP_093375410.1">
    <property type="nucleotide sequence ID" value="NZ_BNAN01000001.1"/>
</dbReference>
<dbReference type="PROSITE" id="PS00379">
    <property type="entry name" value="CDP_ALCOHOL_P_TRANSF"/>
    <property type="match status" value="1"/>
</dbReference>
<dbReference type="AlphaFoldDB" id="A0A1I2E696"/>
<keyword evidence="5 14" id="KW-0812">Transmembrane</keyword>
<dbReference type="EMBL" id="FONZ01000001">
    <property type="protein sequence ID" value="SFE88494.1"/>
    <property type="molecule type" value="Genomic_DNA"/>
</dbReference>
<evidence type="ECO:0000256" key="13">
    <source>
        <dbReference type="SAM" id="MobiDB-lite"/>
    </source>
</evidence>
<evidence type="ECO:0000256" key="5">
    <source>
        <dbReference type="ARBA" id="ARBA00022692"/>
    </source>
</evidence>
<reference evidence="16" key="1">
    <citation type="submission" date="2016-10" db="EMBL/GenBank/DDBJ databases">
        <authorList>
            <person name="Varghese N."/>
            <person name="Submissions S."/>
        </authorList>
    </citation>
    <scope>NUCLEOTIDE SEQUENCE [LARGE SCALE GENOMIC DNA]</scope>
    <source>
        <strain evidence="16">DSM 19083</strain>
    </source>
</reference>
<proteinExistence type="inferred from homology"/>
<evidence type="ECO:0000256" key="1">
    <source>
        <dbReference type="ARBA" id="ARBA00004141"/>
    </source>
</evidence>
<dbReference type="OrthoDB" id="9796672at2"/>
<gene>
    <name evidence="15" type="ORF">SAMN04488035_0915</name>
</gene>
<keyword evidence="7" id="KW-0443">Lipid metabolism</keyword>
<dbReference type="Proteomes" id="UP000198520">
    <property type="component" value="Unassembled WGS sequence"/>
</dbReference>
<dbReference type="Pfam" id="PF01066">
    <property type="entry name" value="CDP-OH_P_transf"/>
    <property type="match status" value="1"/>
</dbReference>
<evidence type="ECO:0000256" key="10">
    <source>
        <dbReference type="ARBA" id="ARBA00023264"/>
    </source>
</evidence>
<dbReference type="PIRSF" id="PIRSF000847">
    <property type="entry name" value="Phos_ph_gly_syn"/>
    <property type="match status" value="1"/>
</dbReference>
<keyword evidence="16" id="KW-1185">Reference proteome</keyword>
<feature type="transmembrane region" description="Helical" evidence="14">
    <location>
        <begin position="32"/>
        <end position="50"/>
    </location>
</feature>
<evidence type="ECO:0000256" key="3">
    <source>
        <dbReference type="ARBA" id="ARBA00022516"/>
    </source>
</evidence>
<dbReference type="GO" id="GO:0016020">
    <property type="term" value="C:membrane"/>
    <property type="evidence" value="ECO:0007669"/>
    <property type="project" value="UniProtKB-SubCell"/>
</dbReference>
<dbReference type="UniPathway" id="UPA00085"/>
<evidence type="ECO:0000313" key="16">
    <source>
        <dbReference type="Proteomes" id="UP000198520"/>
    </source>
</evidence>
<dbReference type="InterPro" id="IPR004570">
    <property type="entry name" value="Phosphatidylglycerol_P_synth"/>
</dbReference>
<evidence type="ECO:0000256" key="11">
    <source>
        <dbReference type="NCBIfam" id="TIGR00560"/>
    </source>
</evidence>
<dbReference type="EC" id="2.7.8.5" evidence="11"/>
<name>A0A1I2E696_9MICO</name>
<dbReference type="PANTHER" id="PTHR14269">
    <property type="entry name" value="CDP-DIACYLGLYCEROL--GLYCEROL-3-PHOSPHATE 3-PHOSPHATIDYLTRANSFERASE-RELATED"/>
    <property type="match status" value="1"/>
</dbReference>
<dbReference type="InterPro" id="IPR043130">
    <property type="entry name" value="CDP-OH_PTrfase_TM_dom"/>
</dbReference>
<evidence type="ECO:0000256" key="14">
    <source>
        <dbReference type="SAM" id="Phobius"/>
    </source>
</evidence>
<dbReference type="InterPro" id="IPR050324">
    <property type="entry name" value="CDP-alcohol_PTase-I"/>
</dbReference>
<evidence type="ECO:0000256" key="6">
    <source>
        <dbReference type="ARBA" id="ARBA00022989"/>
    </source>
</evidence>
<keyword evidence="9" id="KW-0594">Phospholipid biosynthesis</keyword>